<gene>
    <name evidence="3" type="ORF">M1843_12190</name>
</gene>
<accession>A0ABT0J4U1</accession>
<evidence type="ECO:0000259" key="1">
    <source>
        <dbReference type="PROSITE" id="PS51186"/>
    </source>
</evidence>
<dbReference type="PANTHER" id="PTHR31435">
    <property type="entry name" value="PROTEIN NATD1"/>
    <property type="match status" value="1"/>
</dbReference>
<dbReference type="PANTHER" id="PTHR31435:SF10">
    <property type="entry name" value="BSR4717 PROTEIN"/>
    <property type="match status" value="1"/>
</dbReference>
<dbReference type="RefSeq" id="WP_416344344.1">
    <property type="nucleotide sequence ID" value="NZ_JALQCY010000003.1"/>
</dbReference>
<dbReference type="PROSITE" id="PS51729">
    <property type="entry name" value="GNAT_YJDJ"/>
    <property type="match status" value="1"/>
</dbReference>
<dbReference type="Gene3D" id="3.40.630.30">
    <property type="match status" value="1"/>
</dbReference>
<proteinExistence type="predicted"/>
<dbReference type="InterPro" id="IPR016181">
    <property type="entry name" value="Acyl_CoA_acyltransferase"/>
</dbReference>
<dbReference type="PROSITE" id="PS51186">
    <property type="entry name" value="GNAT"/>
    <property type="match status" value="1"/>
</dbReference>
<dbReference type="SUPFAM" id="SSF55729">
    <property type="entry name" value="Acyl-CoA N-acyltransferases (Nat)"/>
    <property type="match status" value="1"/>
</dbReference>
<evidence type="ECO:0000259" key="2">
    <source>
        <dbReference type="PROSITE" id="PS51729"/>
    </source>
</evidence>
<sequence length="102" mass="11014">MNDTPTTVTVVDDRDQQVFLARLDDGRTAGGAYYERSGGVVTFTHTEVDPALEGQGIGSQLAAGALDQVRAAGEKIVPLCPFIKAYVRRHDEYADLLAHPAR</sequence>
<dbReference type="CDD" id="cd04301">
    <property type="entry name" value="NAT_SF"/>
    <property type="match status" value="1"/>
</dbReference>
<feature type="domain" description="N-acetyltransferase" evidence="1">
    <location>
        <begin position="1"/>
        <end position="102"/>
    </location>
</feature>
<dbReference type="InterPro" id="IPR000182">
    <property type="entry name" value="GNAT_dom"/>
</dbReference>
<comment type="caution">
    <text evidence="3">The sequence shown here is derived from an EMBL/GenBank/DDBJ whole genome shotgun (WGS) entry which is preliminary data.</text>
</comment>
<organism evidence="3 4">
    <name type="scientific">Isoptericola peretonis</name>
    <dbReference type="NCBI Taxonomy" id="2918523"/>
    <lineage>
        <taxon>Bacteria</taxon>
        <taxon>Bacillati</taxon>
        <taxon>Actinomycetota</taxon>
        <taxon>Actinomycetes</taxon>
        <taxon>Micrococcales</taxon>
        <taxon>Promicromonosporaceae</taxon>
        <taxon>Isoptericola</taxon>
    </lineage>
</organism>
<dbReference type="InterPro" id="IPR031165">
    <property type="entry name" value="GNAT_YJDJ"/>
</dbReference>
<keyword evidence="4" id="KW-1185">Reference proteome</keyword>
<name>A0ABT0J4U1_9MICO</name>
<protein>
    <submittedName>
        <fullName evidence="3">N-acetyltransferase</fullName>
    </submittedName>
</protein>
<evidence type="ECO:0000313" key="4">
    <source>
        <dbReference type="Proteomes" id="UP001651050"/>
    </source>
</evidence>
<dbReference type="EMBL" id="JALQCY010000003">
    <property type="protein sequence ID" value="MCK9794506.1"/>
    <property type="molecule type" value="Genomic_DNA"/>
</dbReference>
<evidence type="ECO:0000313" key="3">
    <source>
        <dbReference type="EMBL" id="MCK9794506.1"/>
    </source>
</evidence>
<dbReference type="Pfam" id="PF14542">
    <property type="entry name" value="Acetyltransf_CG"/>
    <property type="match status" value="1"/>
</dbReference>
<feature type="domain" description="N-acetyltransferase" evidence="2">
    <location>
        <begin position="11"/>
        <end position="98"/>
    </location>
</feature>
<dbReference type="InterPro" id="IPR045057">
    <property type="entry name" value="Gcn5-rel_NAT"/>
</dbReference>
<reference evidence="3 4" key="1">
    <citation type="submission" date="2022-02" db="EMBL/GenBank/DDBJ databases">
        <title>The car tank lid bacteriome: a reservoir of bacteria with potential in bioremediation of fuel.</title>
        <authorList>
            <person name="Vidal-Verdu A."/>
            <person name="Gomez-Martinez D."/>
            <person name="Latorre-Perez A."/>
            <person name="Pereto J."/>
            <person name="Porcar M."/>
        </authorList>
    </citation>
    <scope>NUCLEOTIDE SEQUENCE [LARGE SCALE GENOMIC DNA]</scope>
    <source>
        <strain evidence="3 4">4D.3</strain>
    </source>
</reference>
<dbReference type="Proteomes" id="UP001651050">
    <property type="component" value="Unassembled WGS sequence"/>
</dbReference>